<keyword evidence="5" id="KW-0234">DNA repair</keyword>
<protein>
    <submittedName>
        <fullName evidence="7">Very short patch repair endonuclease</fullName>
    </submittedName>
</protein>
<dbReference type="EMBL" id="PYBW01000130">
    <property type="protein sequence ID" value="PYC69184.1"/>
    <property type="molecule type" value="Genomic_DNA"/>
</dbReference>
<proteinExistence type="inferred from homology"/>
<dbReference type="GO" id="GO:0006298">
    <property type="term" value="P:mismatch repair"/>
    <property type="evidence" value="ECO:0007669"/>
    <property type="project" value="InterPro"/>
</dbReference>
<keyword evidence="1" id="KW-0540">Nuclease</keyword>
<evidence type="ECO:0000256" key="3">
    <source>
        <dbReference type="ARBA" id="ARBA00022763"/>
    </source>
</evidence>
<dbReference type="Pfam" id="PF03852">
    <property type="entry name" value="Vsr"/>
    <property type="match status" value="1"/>
</dbReference>
<dbReference type="Proteomes" id="UP000248039">
    <property type="component" value="Unassembled WGS sequence"/>
</dbReference>
<keyword evidence="2 7" id="KW-0255">Endonuclease</keyword>
<reference evidence="7 8" key="1">
    <citation type="submission" date="2018-03" db="EMBL/GenBank/DDBJ databases">
        <title>Bioinformatic expansion and discovery of thiopeptide antibiotics.</title>
        <authorList>
            <person name="Schwalen C.J."/>
            <person name="Hudson G.A."/>
            <person name="Mitchell D.A."/>
        </authorList>
    </citation>
    <scope>NUCLEOTIDE SEQUENCE [LARGE SCALE GENOMIC DNA]</scope>
    <source>
        <strain evidence="7 8">ATCC 21389</strain>
    </source>
</reference>
<evidence type="ECO:0000256" key="2">
    <source>
        <dbReference type="ARBA" id="ARBA00022759"/>
    </source>
</evidence>
<dbReference type="NCBIfam" id="TIGR00632">
    <property type="entry name" value="vsr"/>
    <property type="match status" value="1"/>
</dbReference>
<dbReference type="GO" id="GO:0004519">
    <property type="term" value="F:endonuclease activity"/>
    <property type="evidence" value="ECO:0007669"/>
    <property type="project" value="UniProtKB-KW"/>
</dbReference>
<dbReference type="RefSeq" id="WP_110672760.1">
    <property type="nucleotide sequence ID" value="NZ_PYBW01000130.1"/>
</dbReference>
<evidence type="ECO:0000256" key="1">
    <source>
        <dbReference type="ARBA" id="ARBA00022722"/>
    </source>
</evidence>
<keyword evidence="8" id="KW-1185">Reference proteome</keyword>
<evidence type="ECO:0000313" key="7">
    <source>
        <dbReference type="EMBL" id="PYC69184.1"/>
    </source>
</evidence>
<dbReference type="InterPro" id="IPR011335">
    <property type="entry name" value="Restrct_endonuc-II-like"/>
</dbReference>
<dbReference type="CDD" id="cd00221">
    <property type="entry name" value="Vsr"/>
    <property type="match status" value="1"/>
</dbReference>
<comment type="caution">
    <text evidence="7">The sequence shown here is derived from an EMBL/GenBank/DDBJ whole genome shotgun (WGS) entry which is preliminary data.</text>
</comment>
<dbReference type="Gene3D" id="3.40.960.10">
    <property type="entry name" value="VSR Endonuclease"/>
    <property type="match status" value="1"/>
</dbReference>
<dbReference type="InterPro" id="IPR004603">
    <property type="entry name" value="DNA_mismatch_endonuc_vsr"/>
</dbReference>
<dbReference type="SUPFAM" id="SSF52980">
    <property type="entry name" value="Restriction endonuclease-like"/>
    <property type="match status" value="1"/>
</dbReference>
<accession>A0A2V4NYZ3</accession>
<dbReference type="AlphaFoldDB" id="A0A2V4NYZ3"/>
<gene>
    <name evidence="7" type="ORF">C7C46_28200</name>
</gene>
<keyword evidence="4" id="KW-0378">Hydrolase</keyword>
<name>A0A2V4NYZ3_9ACTN</name>
<evidence type="ECO:0000256" key="4">
    <source>
        <dbReference type="ARBA" id="ARBA00022801"/>
    </source>
</evidence>
<evidence type="ECO:0000313" key="8">
    <source>
        <dbReference type="Proteomes" id="UP000248039"/>
    </source>
</evidence>
<dbReference type="OrthoDB" id="9801520at2"/>
<evidence type="ECO:0000256" key="5">
    <source>
        <dbReference type="ARBA" id="ARBA00023204"/>
    </source>
</evidence>
<comment type="similarity">
    <text evidence="6">Belongs to the Vsr family.</text>
</comment>
<dbReference type="GO" id="GO:0016787">
    <property type="term" value="F:hydrolase activity"/>
    <property type="evidence" value="ECO:0007669"/>
    <property type="project" value="UniProtKB-KW"/>
</dbReference>
<sequence>MEGWVSTAAGAHLRGRATRNTKPEVVLRQHVHALGLRFRLHVPVAPRCTPDFVLPRYRVAVVVDGCFWHGCPEHGAAEYRGPNAERWTQKIAANRERDQRNTRAAEADGWTVLRIWECQTRRDPVGSALRVRSTARGES</sequence>
<organism evidence="7 8">
    <name type="scientific">Streptomyces tateyamensis</name>
    <dbReference type="NCBI Taxonomy" id="565073"/>
    <lineage>
        <taxon>Bacteria</taxon>
        <taxon>Bacillati</taxon>
        <taxon>Actinomycetota</taxon>
        <taxon>Actinomycetes</taxon>
        <taxon>Kitasatosporales</taxon>
        <taxon>Streptomycetaceae</taxon>
        <taxon>Streptomyces</taxon>
    </lineage>
</organism>
<evidence type="ECO:0000256" key="6">
    <source>
        <dbReference type="ARBA" id="ARBA00029466"/>
    </source>
</evidence>
<keyword evidence="3" id="KW-0227">DNA damage</keyword>